<evidence type="ECO:0000256" key="1">
    <source>
        <dbReference type="SAM" id="Phobius"/>
    </source>
</evidence>
<keyword evidence="1" id="KW-0812">Transmembrane</keyword>
<reference evidence="3" key="1">
    <citation type="submission" date="2016-10" db="EMBL/GenBank/DDBJ databases">
        <authorList>
            <person name="Varghese N."/>
        </authorList>
    </citation>
    <scope>NUCLEOTIDE SEQUENCE [LARGE SCALE GENOMIC DNA]</scope>
    <source>
        <strain evidence="3">HL 19</strain>
    </source>
</reference>
<proteinExistence type="predicted"/>
<feature type="transmembrane region" description="Helical" evidence="1">
    <location>
        <begin position="216"/>
        <end position="235"/>
    </location>
</feature>
<gene>
    <name evidence="2" type="ORF">SAMN05661077_0932</name>
</gene>
<dbReference type="AlphaFoldDB" id="A0A1G5C7B9"/>
<feature type="transmembrane region" description="Helical" evidence="1">
    <location>
        <begin position="285"/>
        <end position="304"/>
    </location>
</feature>
<organism evidence="2 3">
    <name type="scientific">Thiohalorhabdus denitrificans</name>
    <dbReference type="NCBI Taxonomy" id="381306"/>
    <lineage>
        <taxon>Bacteria</taxon>
        <taxon>Pseudomonadati</taxon>
        <taxon>Pseudomonadota</taxon>
        <taxon>Gammaproteobacteria</taxon>
        <taxon>Thiohalorhabdales</taxon>
        <taxon>Thiohalorhabdaceae</taxon>
        <taxon>Thiohalorhabdus</taxon>
    </lineage>
</organism>
<feature type="transmembrane region" description="Helical" evidence="1">
    <location>
        <begin position="54"/>
        <end position="73"/>
    </location>
</feature>
<sequence>MRPEWRWPSGLLGSHTRENQEDVLPDMWPYWLLFLIPFLGTLGPIRLDPRALNLAWFGVATLFALIIGLRHQVGGDWGSYLLHLRLVYEMGIFGALAHGDPGYYFVNWLVAQLGGDIYWVNLVCGALVMMGVVTFARQQPLPWLALLVAVPYLIVVVSMGYTRQSVALGLALLGLAALNNGQVRGFVAWVVLGALFHKSAVLLLPIAALAASRRRLWNFFWVGVTAAVAAGLLVWDSSQALWANYVESGYESKGGLIRVAMNAVPAALFLMFHRYLALGYSERRLWWWMSVLALASLPLVPFASTAVDRVALYFIPLQMFVFSRLHLIRNELDERGFIILGVVGYYALVQWVWLNMATHAPYWLPYQFALFH</sequence>
<feature type="transmembrane region" description="Helical" evidence="1">
    <location>
        <begin position="186"/>
        <end position="209"/>
    </location>
</feature>
<dbReference type="Pfam" id="PF14897">
    <property type="entry name" value="EpsG"/>
    <property type="match status" value="1"/>
</dbReference>
<keyword evidence="1" id="KW-0472">Membrane</keyword>
<feature type="transmembrane region" description="Helical" evidence="1">
    <location>
        <begin position="143"/>
        <end position="161"/>
    </location>
</feature>
<feature type="transmembrane region" description="Helical" evidence="1">
    <location>
        <begin position="336"/>
        <end position="354"/>
    </location>
</feature>
<dbReference type="InterPro" id="IPR049458">
    <property type="entry name" value="EpsG-like"/>
</dbReference>
<protein>
    <submittedName>
        <fullName evidence="2">EpsG family protein</fullName>
    </submittedName>
</protein>
<feature type="transmembrane region" description="Helical" evidence="1">
    <location>
        <begin position="255"/>
        <end position="273"/>
    </location>
</feature>
<dbReference type="STRING" id="381306.AN478_10525"/>
<evidence type="ECO:0000313" key="2">
    <source>
        <dbReference type="EMBL" id="SCX98333.1"/>
    </source>
</evidence>
<keyword evidence="3" id="KW-1185">Reference proteome</keyword>
<evidence type="ECO:0000313" key="3">
    <source>
        <dbReference type="Proteomes" id="UP000183104"/>
    </source>
</evidence>
<feature type="transmembrane region" description="Helical" evidence="1">
    <location>
        <begin position="310"/>
        <end position="327"/>
    </location>
</feature>
<dbReference type="EMBL" id="FMUN01000002">
    <property type="protein sequence ID" value="SCX98333.1"/>
    <property type="molecule type" value="Genomic_DNA"/>
</dbReference>
<name>A0A1G5C7B9_9GAMM</name>
<keyword evidence="1" id="KW-1133">Transmembrane helix</keyword>
<dbReference type="Proteomes" id="UP000183104">
    <property type="component" value="Unassembled WGS sequence"/>
</dbReference>
<accession>A0A1G5C7B9</accession>
<feature type="transmembrane region" description="Helical" evidence="1">
    <location>
        <begin position="28"/>
        <end position="47"/>
    </location>
</feature>
<feature type="transmembrane region" description="Helical" evidence="1">
    <location>
        <begin position="117"/>
        <end position="136"/>
    </location>
</feature>